<reference evidence="5 7" key="1">
    <citation type="submission" date="2019-10" db="EMBL/GenBank/DDBJ databases">
        <title>Streptococcis sp, isolated from the respiratory tract of Marmot.</title>
        <authorList>
            <person name="Zhang G."/>
        </authorList>
    </citation>
    <scope>NUCLEOTIDE SEQUENCE [LARGE SCALE GENOMIC DNA]</scope>
    <source>
        <strain evidence="5">Zg-70</strain>
        <strain evidence="7">zg-70</strain>
    </source>
</reference>
<keyword evidence="2" id="KW-0472">Membrane</keyword>
<evidence type="ECO:0000313" key="6">
    <source>
        <dbReference type="Proteomes" id="UP000435060"/>
    </source>
</evidence>
<sequence>MLNKDFLDSQVVRQKKEELERKKFSLASKFLFDKFVSMILLCILSPIFLILAVLIKLEDGGSVFYRQERVTTNGRIFKIFKFRTMIENADKKGSLVTLQNDSRITRIGSFIRNYRLDEIPQLINVLIGDMSFVGTRPEVVKYVEQYAEEMKTTLLLPAGVTSLASIEFKDEDKLIKQYMTEGMEVDEIYVTKILPKKMIPNIAYINSFSIFEDIKIMIRTVIAVLK</sequence>
<organism evidence="5 7">
    <name type="scientific">Streptococcus zhangguiae</name>
    <dbReference type="NCBI Taxonomy" id="2664091"/>
    <lineage>
        <taxon>Bacteria</taxon>
        <taxon>Bacillati</taxon>
        <taxon>Bacillota</taxon>
        <taxon>Bacilli</taxon>
        <taxon>Lactobacillales</taxon>
        <taxon>Streptococcaceae</taxon>
        <taxon>Streptococcus</taxon>
    </lineage>
</organism>
<proteinExistence type="inferred from homology"/>
<name>A0A6I4RAD5_9STRE</name>
<dbReference type="InterPro" id="IPR003362">
    <property type="entry name" value="Bact_transf"/>
</dbReference>
<dbReference type="Proteomes" id="UP000435423">
    <property type="component" value="Unassembled WGS sequence"/>
</dbReference>
<protein>
    <submittedName>
        <fullName evidence="5">Sugar transferase</fullName>
    </submittedName>
</protein>
<dbReference type="RefSeq" id="WP_160463274.1">
    <property type="nucleotide sequence ID" value="NZ_CP072115.1"/>
</dbReference>
<dbReference type="PANTHER" id="PTHR30576:SF0">
    <property type="entry name" value="UNDECAPRENYL-PHOSPHATE N-ACETYLGALACTOSAMINYL 1-PHOSPHATE TRANSFERASE-RELATED"/>
    <property type="match status" value="1"/>
</dbReference>
<dbReference type="EMBL" id="WLCG01000009">
    <property type="protein sequence ID" value="MTB64721.1"/>
    <property type="molecule type" value="Genomic_DNA"/>
</dbReference>
<keyword evidence="5" id="KW-0808">Transferase</keyword>
<accession>A0A6I4RAD5</accession>
<reference evidence="4 6" key="2">
    <citation type="submission" date="2019-11" db="EMBL/GenBank/DDBJ databases">
        <title>Streptococcis sp. isolated from the respiratory tract of Marmot.</title>
        <authorList>
            <person name="Zhang G."/>
        </authorList>
    </citation>
    <scope>NUCLEOTIDE SEQUENCE [LARGE SCALE GENOMIC DNA]</scope>
    <source>
        <strain evidence="4">Zg-86</strain>
        <strain evidence="6">zg-86</strain>
    </source>
</reference>
<evidence type="ECO:0000256" key="1">
    <source>
        <dbReference type="ARBA" id="ARBA00006464"/>
    </source>
</evidence>
<dbReference type="Proteomes" id="UP000435060">
    <property type="component" value="Unassembled WGS sequence"/>
</dbReference>
<keyword evidence="2" id="KW-1133">Transmembrane helix</keyword>
<comment type="caution">
    <text evidence="5">The sequence shown here is derived from an EMBL/GenBank/DDBJ whole genome shotgun (WGS) entry which is preliminary data.</text>
</comment>
<evidence type="ECO:0000313" key="7">
    <source>
        <dbReference type="Proteomes" id="UP000435423"/>
    </source>
</evidence>
<keyword evidence="6" id="KW-1185">Reference proteome</keyword>
<evidence type="ECO:0000259" key="3">
    <source>
        <dbReference type="Pfam" id="PF02397"/>
    </source>
</evidence>
<dbReference type="Pfam" id="PF02397">
    <property type="entry name" value="Bac_transf"/>
    <property type="match status" value="1"/>
</dbReference>
<dbReference type="PANTHER" id="PTHR30576">
    <property type="entry name" value="COLANIC BIOSYNTHESIS UDP-GLUCOSE LIPID CARRIER TRANSFERASE"/>
    <property type="match status" value="1"/>
</dbReference>
<dbReference type="AlphaFoldDB" id="A0A6I4RAD5"/>
<evidence type="ECO:0000313" key="5">
    <source>
        <dbReference type="EMBL" id="MWV56776.1"/>
    </source>
</evidence>
<feature type="transmembrane region" description="Helical" evidence="2">
    <location>
        <begin position="35"/>
        <end position="57"/>
    </location>
</feature>
<dbReference type="EMBL" id="WUBJ01000008">
    <property type="protein sequence ID" value="MWV56776.1"/>
    <property type="molecule type" value="Genomic_DNA"/>
</dbReference>
<feature type="domain" description="Bacterial sugar transferase" evidence="3">
    <location>
        <begin position="29"/>
        <end position="226"/>
    </location>
</feature>
<comment type="similarity">
    <text evidence="1">Belongs to the bacterial sugar transferase family.</text>
</comment>
<evidence type="ECO:0000313" key="4">
    <source>
        <dbReference type="EMBL" id="MTB64721.1"/>
    </source>
</evidence>
<keyword evidence="2" id="KW-0812">Transmembrane</keyword>
<evidence type="ECO:0000256" key="2">
    <source>
        <dbReference type="SAM" id="Phobius"/>
    </source>
</evidence>
<dbReference type="GO" id="GO:0016780">
    <property type="term" value="F:phosphotransferase activity, for other substituted phosphate groups"/>
    <property type="evidence" value="ECO:0007669"/>
    <property type="project" value="TreeGrafter"/>
</dbReference>
<gene>
    <name evidence="4" type="ORF">GGG87_06910</name>
    <name evidence="5" type="ORF">GGH11_07290</name>
</gene>